<feature type="binding site" description="axial binding residue" evidence="20">
    <location>
        <position position="203"/>
    </location>
    <ligand>
        <name>heme b</name>
        <dbReference type="ChEBI" id="CHEBI:60344"/>
    </ligand>
    <ligandPart>
        <name>Fe</name>
        <dbReference type="ChEBI" id="CHEBI:18248"/>
    </ligandPart>
</feature>
<comment type="similarity">
    <text evidence="23">Belongs to the peroxidase family. Classical plant (class III) peroxidase subfamily.</text>
</comment>
<keyword evidence="14 22" id="KW-1015">Disulfide bond</keyword>
<sequence length="337" mass="36546">MEKNMNVISCAEAVFLFLGCFLAIVSNLEAQDPSKLSLDYYSKSCPTAQQVVRSEMECAVRADPHNAAIILRLHFHDCFVQGCDGSVLLDDTVSMIGEKQADQNVNSLKGFDLVDKIKEKLEAECPGVVSCADLLAVAAKDAVVLVGGPYWDVPVGRLDSKKASLDQANTDIPTSDQGLATLISKFLAKGLSVTDMVALVGSHTIGVSRCVNIRDRIYGDFQLTSKSEAASSLYLTKLKETCPARGGDDNTSPIDHVTPTVFDNAFFETLLHGEGLLNSDQEMYSSLIGFQTADIVAKYWADTAAFFKQFADSMVRMGNITNPEGGEVRKNCRFVNA</sequence>
<feature type="signal peptide" evidence="23">
    <location>
        <begin position="1"/>
        <end position="30"/>
    </location>
</feature>
<feature type="binding site" evidence="20">
    <location>
        <position position="84"/>
    </location>
    <ligand>
        <name>Ca(2+)</name>
        <dbReference type="ChEBI" id="CHEBI:29108"/>
        <label>1</label>
    </ligand>
</feature>
<keyword evidence="9 20" id="KW-0479">Metal-binding</keyword>
<gene>
    <name evidence="25" type="ORF">ACMD2_15085</name>
</gene>
<dbReference type="InterPro" id="IPR000823">
    <property type="entry name" value="Peroxidase_pln"/>
</dbReference>
<evidence type="ECO:0000256" key="6">
    <source>
        <dbReference type="ARBA" id="ARBA00022525"/>
    </source>
</evidence>
<keyword evidence="10 23" id="KW-0732">Signal</keyword>
<evidence type="ECO:0000256" key="19">
    <source>
        <dbReference type="PIRSR" id="PIRSR600823-2"/>
    </source>
</evidence>
<dbReference type="PROSITE" id="PS00436">
    <property type="entry name" value="PEROXIDASE_2"/>
    <property type="match status" value="1"/>
</dbReference>
<reference evidence="25 26" key="1">
    <citation type="journal article" date="2016" name="DNA Res.">
        <title>The draft genome of MD-2 pineapple using hybrid error correction of long reads.</title>
        <authorList>
            <person name="Redwan R.M."/>
            <person name="Saidin A."/>
            <person name="Kumar S.V."/>
        </authorList>
    </citation>
    <scope>NUCLEOTIDE SEQUENCE [LARGE SCALE GENOMIC DNA]</scope>
    <source>
        <strain evidence="26">cv. MD2</strain>
        <tissue evidence="25">Leaf</tissue>
    </source>
</reference>
<evidence type="ECO:0000256" key="23">
    <source>
        <dbReference type="RuleBase" id="RU362060"/>
    </source>
</evidence>
<keyword evidence="11 20" id="KW-0106">Calcium</keyword>
<dbReference type="GO" id="GO:0046872">
    <property type="term" value="F:metal ion binding"/>
    <property type="evidence" value="ECO:0007669"/>
    <property type="project" value="UniProtKB-UniRule"/>
</dbReference>
<proteinExistence type="inferred from homology"/>
<dbReference type="PROSITE" id="PS00435">
    <property type="entry name" value="PEROXIDASE_1"/>
    <property type="match status" value="1"/>
</dbReference>
<dbReference type="EC" id="1.11.1.7" evidence="5 23"/>
<dbReference type="PANTHER" id="PTHR31388">
    <property type="entry name" value="PEROXIDASE 72-RELATED"/>
    <property type="match status" value="1"/>
</dbReference>
<dbReference type="SUPFAM" id="SSF48113">
    <property type="entry name" value="Heme-dependent peroxidases"/>
    <property type="match status" value="1"/>
</dbReference>
<evidence type="ECO:0000256" key="18">
    <source>
        <dbReference type="PIRSR" id="PIRSR600823-1"/>
    </source>
</evidence>
<evidence type="ECO:0000256" key="5">
    <source>
        <dbReference type="ARBA" id="ARBA00012313"/>
    </source>
</evidence>
<dbReference type="PRINTS" id="PR00461">
    <property type="entry name" value="PLPEROXIDASE"/>
</dbReference>
<evidence type="ECO:0000256" key="14">
    <source>
        <dbReference type="ARBA" id="ARBA00023157"/>
    </source>
</evidence>
<evidence type="ECO:0000313" key="26">
    <source>
        <dbReference type="Proteomes" id="UP000092600"/>
    </source>
</evidence>
<evidence type="ECO:0000256" key="12">
    <source>
        <dbReference type="ARBA" id="ARBA00023002"/>
    </source>
</evidence>
<dbReference type="CDD" id="cd00693">
    <property type="entry name" value="secretory_peroxidase"/>
    <property type="match status" value="1"/>
</dbReference>
<evidence type="ECO:0000256" key="7">
    <source>
        <dbReference type="ARBA" id="ARBA00022559"/>
    </source>
</evidence>
<feature type="binding site" evidence="20">
    <location>
        <position position="263"/>
    </location>
    <ligand>
        <name>Ca(2+)</name>
        <dbReference type="ChEBI" id="CHEBI:29108"/>
        <label>2</label>
    </ligand>
</feature>
<dbReference type="GO" id="GO:0006979">
    <property type="term" value="P:response to oxidative stress"/>
    <property type="evidence" value="ECO:0007669"/>
    <property type="project" value="UniProtKB-UniRule"/>
</dbReference>
<dbReference type="Gene3D" id="1.10.520.10">
    <property type="match status" value="1"/>
</dbReference>
<feature type="binding site" evidence="19">
    <location>
        <position position="173"/>
    </location>
    <ligand>
        <name>substrate</name>
    </ligand>
</feature>
<evidence type="ECO:0000256" key="16">
    <source>
        <dbReference type="ARBA" id="ARBA00023283"/>
    </source>
</evidence>
<feature type="binding site" evidence="20">
    <location>
        <position position="86"/>
    </location>
    <ligand>
        <name>Ca(2+)</name>
        <dbReference type="ChEBI" id="CHEBI:29108"/>
        <label>1</label>
    </ligand>
</feature>
<comment type="cofactor">
    <cofactor evidence="20 23">
        <name>Ca(2+)</name>
        <dbReference type="ChEBI" id="CHEBI:29108"/>
    </cofactor>
    <text evidence="20 23">Binds 2 calcium ions per subunit.</text>
</comment>
<comment type="catalytic activity">
    <reaction evidence="1 23">
        <text>2 a phenolic donor + H2O2 = 2 a phenolic radical donor + 2 H2O</text>
        <dbReference type="Rhea" id="RHEA:56136"/>
        <dbReference type="ChEBI" id="CHEBI:15377"/>
        <dbReference type="ChEBI" id="CHEBI:16240"/>
        <dbReference type="ChEBI" id="CHEBI:139520"/>
        <dbReference type="ChEBI" id="CHEBI:139521"/>
        <dbReference type="EC" id="1.11.1.7"/>
    </reaction>
</comment>
<evidence type="ECO:0000259" key="24">
    <source>
        <dbReference type="PROSITE" id="PS50873"/>
    </source>
</evidence>
<evidence type="ECO:0000256" key="11">
    <source>
        <dbReference type="ARBA" id="ARBA00022837"/>
    </source>
</evidence>
<dbReference type="PRINTS" id="PR00458">
    <property type="entry name" value="PEROXIDASE"/>
</dbReference>
<dbReference type="PANTHER" id="PTHR31388:SF9">
    <property type="entry name" value="PEROXIDASE 11"/>
    <property type="match status" value="1"/>
</dbReference>
<evidence type="ECO:0000256" key="15">
    <source>
        <dbReference type="ARBA" id="ARBA00023180"/>
    </source>
</evidence>
<dbReference type="InterPro" id="IPR033905">
    <property type="entry name" value="Secretory_peroxidase"/>
</dbReference>
<comment type="caution">
    <text evidence="25">The sequence shown here is derived from an EMBL/GenBank/DDBJ whole genome shotgun (WGS) entry which is preliminary data.</text>
</comment>
<evidence type="ECO:0000256" key="2">
    <source>
        <dbReference type="ARBA" id="ARBA00002322"/>
    </source>
</evidence>
<feature type="binding site" evidence="20">
    <location>
        <position position="80"/>
    </location>
    <ligand>
        <name>Ca(2+)</name>
        <dbReference type="ChEBI" id="CHEBI:29108"/>
        <label>1</label>
    </ligand>
</feature>
<dbReference type="GO" id="GO:0020037">
    <property type="term" value="F:heme binding"/>
    <property type="evidence" value="ECO:0007669"/>
    <property type="project" value="UniProtKB-UniRule"/>
</dbReference>
<evidence type="ECO:0000256" key="22">
    <source>
        <dbReference type="PIRSR" id="PIRSR600823-5"/>
    </source>
</evidence>
<keyword evidence="7 23" id="KW-0575">Peroxidase</keyword>
<comment type="subcellular location">
    <subcellularLocation>
        <location evidence="3 23">Secreted</location>
    </subcellularLocation>
</comment>
<feature type="domain" description="Plant heme peroxidase family profile" evidence="24">
    <location>
        <begin position="35"/>
        <end position="336"/>
    </location>
</feature>
<evidence type="ECO:0000256" key="3">
    <source>
        <dbReference type="ARBA" id="ARBA00004613"/>
    </source>
</evidence>
<comment type="similarity">
    <text evidence="4">Belongs to the peroxidase family. Ascorbate peroxidase subfamily.</text>
</comment>
<feature type="disulfide bond" evidence="22">
    <location>
        <begin position="210"/>
        <end position="242"/>
    </location>
</feature>
<dbReference type="AlphaFoldDB" id="A0A199UH18"/>
<evidence type="ECO:0000313" key="25">
    <source>
        <dbReference type="EMBL" id="OAY64006.1"/>
    </source>
</evidence>
<keyword evidence="13 20" id="KW-0408">Iron</keyword>
<keyword evidence="16" id="KW-0873">Pyrrolidone carboxylic acid</keyword>
<dbReference type="FunFam" id="1.10.420.10:FF:000001">
    <property type="entry name" value="Peroxidase"/>
    <property type="match status" value="1"/>
</dbReference>
<organism evidence="25 26">
    <name type="scientific">Ananas comosus</name>
    <name type="common">Pineapple</name>
    <name type="synonym">Ananas ananas</name>
    <dbReference type="NCBI Taxonomy" id="4615"/>
    <lineage>
        <taxon>Eukaryota</taxon>
        <taxon>Viridiplantae</taxon>
        <taxon>Streptophyta</taxon>
        <taxon>Embryophyta</taxon>
        <taxon>Tracheophyta</taxon>
        <taxon>Spermatophyta</taxon>
        <taxon>Magnoliopsida</taxon>
        <taxon>Liliopsida</taxon>
        <taxon>Poales</taxon>
        <taxon>Bromeliaceae</taxon>
        <taxon>Bromelioideae</taxon>
        <taxon>Ananas</taxon>
    </lineage>
</organism>
<dbReference type="GO" id="GO:0042744">
    <property type="term" value="P:hydrogen peroxide catabolic process"/>
    <property type="evidence" value="ECO:0007669"/>
    <property type="project" value="UniProtKB-KW"/>
</dbReference>
<evidence type="ECO:0000256" key="13">
    <source>
        <dbReference type="ARBA" id="ARBA00023004"/>
    </source>
</evidence>
<feature type="disulfide bond" evidence="22">
    <location>
        <begin position="45"/>
        <end position="125"/>
    </location>
</feature>
<evidence type="ECO:0000256" key="8">
    <source>
        <dbReference type="ARBA" id="ARBA00022617"/>
    </source>
</evidence>
<name>A0A199UH18_ANACO</name>
<feature type="binding site" evidence="20">
    <location>
        <position position="77"/>
    </location>
    <ligand>
        <name>Ca(2+)</name>
        <dbReference type="ChEBI" id="CHEBI:29108"/>
        <label>1</label>
    </ligand>
</feature>
<evidence type="ECO:0000256" key="21">
    <source>
        <dbReference type="PIRSR" id="PIRSR600823-4"/>
    </source>
</evidence>
<dbReference type="STRING" id="4615.A0A199UH18"/>
<feature type="binding site" evidence="20">
    <location>
        <position position="255"/>
    </location>
    <ligand>
        <name>Ca(2+)</name>
        <dbReference type="ChEBI" id="CHEBI:29108"/>
        <label>2</label>
    </ligand>
</feature>
<feature type="active site" description="Proton acceptor" evidence="18">
    <location>
        <position position="76"/>
    </location>
</feature>
<dbReference type="EMBL" id="LSRQ01008291">
    <property type="protein sequence ID" value="OAY64006.1"/>
    <property type="molecule type" value="Genomic_DNA"/>
</dbReference>
<feature type="disulfide bond" evidence="22">
    <location>
        <begin position="78"/>
        <end position="83"/>
    </location>
</feature>
<keyword evidence="17 23" id="KW-0376">Hydrogen peroxide</keyword>
<feature type="chain" id="PRO_5008444188" description="Peroxidase" evidence="23">
    <location>
        <begin position="31"/>
        <end position="337"/>
    </location>
</feature>
<feature type="disulfide bond" evidence="22">
    <location>
        <begin position="131"/>
        <end position="332"/>
    </location>
</feature>
<accession>A0A199UH18</accession>
<evidence type="ECO:0000256" key="17">
    <source>
        <dbReference type="ARBA" id="ARBA00023324"/>
    </source>
</evidence>
<feature type="site" description="Transition state stabilizer" evidence="21">
    <location>
        <position position="72"/>
    </location>
</feature>
<dbReference type="Proteomes" id="UP000092600">
    <property type="component" value="Unassembled WGS sequence"/>
</dbReference>
<evidence type="ECO:0000256" key="20">
    <source>
        <dbReference type="PIRSR" id="PIRSR600823-3"/>
    </source>
</evidence>
<evidence type="ECO:0000256" key="10">
    <source>
        <dbReference type="ARBA" id="ARBA00022729"/>
    </source>
</evidence>
<dbReference type="PROSITE" id="PS50873">
    <property type="entry name" value="PEROXIDASE_4"/>
    <property type="match status" value="1"/>
</dbReference>
<dbReference type="Pfam" id="PF00141">
    <property type="entry name" value="peroxidase"/>
    <property type="match status" value="1"/>
</dbReference>
<evidence type="ECO:0000256" key="1">
    <source>
        <dbReference type="ARBA" id="ARBA00000189"/>
    </source>
</evidence>
<evidence type="ECO:0000256" key="9">
    <source>
        <dbReference type="ARBA" id="ARBA00022723"/>
    </source>
</evidence>
<keyword evidence="15" id="KW-0325">Glycoprotein</keyword>
<evidence type="ECO:0000256" key="4">
    <source>
        <dbReference type="ARBA" id="ARBA00006873"/>
    </source>
</evidence>
<dbReference type="GO" id="GO:0140825">
    <property type="term" value="F:lactoperoxidase activity"/>
    <property type="evidence" value="ECO:0007669"/>
    <property type="project" value="UniProtKB-EC"/>
</dbReference>
<dbReference type="GO" id="GO:0005576">
    <property type="term" value="C:extracellular region"/>
    <property type="evidence" value="ECO:0007669"/>
    <property type="project" value="UniProtKB-SubCell"/>
</dbReference>
<dbReference type="FunFam" id="1.10.520.10:FF:000006">
    <property type="entry name" value="Peroxidase"/>
    <property type="match status" value="1"/>
</dbReference>
<keyword evidence="12 23" id="KW-0560">Oxidoreductase</keyword>
<keyword evidence="6 23" id="KW-0964">Secreted</keyword>
<feature type="binding site" evidence="20">
    <location>
        <position position="258"/>
    </location>
    <ligand>
        <name>Ca(2+)</name>
        <dbReference type="ChEBI" id="CHEBI:29108"/>
        <label>2</label>
    </ligand>
</feature>
<dbReference type="InterPro" id="IPR019794">
    <property type="entry name" value="Peroxidases_AS"/>
</dbReference>
<dbReference type="InterPro" id="IPR010255">
    <property type="entry name" value="Haem_peroxidase_sf"/>
</dbReference>
<dbReference type="InterPro" id="IPR019793">
    <property type="entry name" value="Peroxidases_heam-ligand_BS"/>
</dbReference>
<comment type="cofactor">
    <cofactor evidence="20 23">
        <name>heme b</name>
        <dbReference type="ChEBI" id="CHEBI:60344"/>
    </cofactor>
    <text evidence="20 23">Binds 1 heme b (iron(II)-protoporphyrin IX) group per subunit.</text>
</comment>
<feature type="binding site" evidence="20">
    <location>
        <position position="204"/>
    </location>
    <ligand>
        <name>Ca(2+)</name>
        <dbReference type="ChEBI" id="CHEBI:29108"/>
        <label>2</label>
    </ligand>
</feature>
<keyword evidence="8 23" id="KW-0349">Heme</keyword>
<dbReference type="InterPro" id="IPR002016">
    <property type="entry name" value="Haem_peroxidase"/>
</dbReference>
<feature type="binding site" evidence="20">
    <location>
        <position position="82"/>
    </location>
    <ligand>
        <name>Ca(2+)</name>
        <dbReference type="ChEBI" id="CHEBI:29108"/>
        <label>1</label>
    </ligand>
</feature>
<dbReference type="Gene3D" id="1.10.420.10">
    <property type="entry name" value="Peroxidase, domain 2"/>
    <property type="match status" value="1"/>
</dbReference>
<protein>
    <recommendedName>
        <fullName evidence="5 23">Peroxidase</fullName>
        <ecNumber evidence="5 23">1.11.1.7</ecNumber>
    </recommendedName>
</protein>
<comment type="function">
    <text evidence="2">Removal of H(2)O(2), oxidation of toxic reductants, biosynthesis and degradation of lignin, suberization, auxin catabolism, response to environmental stresses such as wounding, pathogen attack and oxidative stress. These functions might be dependent on each isozyme/isoform in each plant tissue.</text>
</comment>
<feature type="binding site" evidence="20">
    <location>
        <position position="98"/>
    </location>
    <ligand>
        <name>Ca(2+)</name>
        <dbReference type="ChEBI" id="CHEBI:29108"/>
        <label>1</label>
    </ligand>
</feature>